<evidence type="ECO:0000259" key="2">
    <source>
        <dbReference type="Pfam" id="PF01757"/>
    </source>
</evidence>
<accession>A0A812HR43</accession>
<gene>
    <name evidence="3" type="ORF">SNAT2548_LOCUS1827</name>
</gene>
<keyword evidence="1" id="KW-0812">Transmembrane</keyword>
<keyword evidence="1" id="KW-1133">Transmembrane helix</keyword>
<feature type="domain" description="Acyltransferase 3" evidence="2">
    <location>
        <begin position="41"/>
        <end position="397"/>
    </location>
</feature>
<evidence type="ECO:0000256" key="1">
    <source>
        <dbReference type="SAM" id="Phobius"/>
    </source>
</evidence>
<feature type="transmembrane region" description="Helical" evidence="1">
    <location>
        <begin position="343"/>
        <end position="365"/>
    </location>
</feature>
<dbReference type="Proteomes" id="UP000604046">
    <property type="component" value="Unassembled WGS sequence"/>
</dbReference>
<feature type="transmembrane region" description="Helical" evidence="1">
    <location>
        <begin position="42"/>
        <end position="60"/>
    </location>
</feature>
<reference evidence="3" key="1">
    <citation type="submission" date="2021-02" db="EMBL/GenBank/DDBJ databases">
        <authorList>
            <person name="Dougan E. K."/>
            <person name="Rhodes N."/>
            <person name="Thang M."/>
            <person name="Chan C."/>
        </authorList>
    </citation>
    <scope>NUCLEOTIDE SEQUENCE</scope>
</reference>
<name>A0A812HR43_9DINO</name>
<dbReference type="EMBL" id="CAJNDS010000104">
    <property type="protein sequence ID" value="CAE6957959.1"/>
    <property type="molecule type" value="Genomic_DNA"/>
</dbReference>
<proteinExistence type="predicted"/>
<feature type="transmembrane region" description="Helical" evidence="1">
    <location>
        <begin position="385"/>
        <end position="402"/>
    </location>
</feature>
<feature type="transmembrane region" description="Helical" evidence="1">
    <location>
        <begin position="80"/>
        <end position="99"/>
    </location>
</feature>
<feature type="transmembrane region" description="Helical" evidence="1">
    <location>
        <begin position="120"/>
        <end position="140"/>
    </location>
</feature>
<dbReference type="GO" id="GO:0016747">
    <property type="term" value="F:acyltransferase activity, transferring groups other than amino-acyl groups"/>
    <property type="evidence" value="ECO:0007669"/>
    <property type="project" value="InterPro"/>
</dbReference>
<dbReference type="Pfam" id="PF01757">
    <property type="entry name" value="Acyl_transf_3"/>
    <property type="match status" value="1"/>
</dbReference>
<dbReference type="InterPro" id="IPR002656">
    <property type="entry name" value="Acyl_transf_3_dom"/>
</dbReference>
<protein>
    <recommendedName>
        <fullName evidence="2">Acyltransferase 3 domain-containing protein</fullName>
    </recommendedName>
</protein>
<comment type="caution">
    <text evidence="3">The sequence shown here is derived from an EMBL/GenBank/DDBJ whole genome shotgun (WGS) entry which is preliminary data.</text>
</comment>
<dbReference type="OrthoDB" id="424197at2759"/>
<organism evidence="3 4">
    <name type="scientific">Symbiodinium natans</name>
    <dbReference type="NCBI Taxonomy" id="878477"/>
    <lineage>
        <taxon>Eukaryota</taxon>
        <taxon>Sar</taxon>
        <taxon>Alveolata</taxon>
        <taxon>Dinophyceae</taxon>
        <taxon>Suessiales</taxon>
        <taxon>Symbiodiniaceae</taxon>
        <taxon>Symbiodinium</taxon>
    </lineage>
</organism>
<evidence type="ECO:0000313" key="4">
    <source>
        <dbReference type="Proteomes" id="UP000604046"/>
    </source>
</evidence>
<keyword evidence="4" id="KW-1185">Reference proteome</keyword>
<sequence>MGLSHMPACESVARPEPEMANPKGSFAVKDLKKPASKPRIDCIDGCRFALVLPIIIGHFIRFGTSNKWLLKLLTQENVLVGGFFSISGYVMAYVATNVGERSANMQKLKQPELFFWQKVMGYYPLHFVVSSAFAPMFILIDRWMKNSWKTTSLHAFFNYFLLQAWFPSAAEIWNPPTWFLSALTFANLTMPTFVLPQVSRLSKDGLSKLYAGLCGVSLLQKLSYSQAWKFYCCGGYKEKPTHPYLWNVTRFHPFSALVEITEGVVAARNVMLDEGRRPQNPLWLFLASYATLALRLTSLNLNDAMIRSLLFMPLYTKFLMTMHRDCMSEQPHCLTRFFGSRTMAWLGSLAFPMFIVHGPVGQIFYKKTIATKLWGRVMPKPFFPIYLMIVMAVAHLLNEGFVKNKAVQRLSARLAQFLADRTHGMLQDLHRRSRSFGSLGSFSSLKDAHA</sequence>
<keyword evidence="1" id="KW-0472">Membrane</keyword>
<evidence type="ECO:0000313" key="3">
    <source>
        <dbReference type="EMBL" id="CAE6957959.1"/>
    </source>
</evidence>
<dbReference type="AlphaFoldDB" id="A0A812HR43"/>